<evidence type="ECO:0000256" key="5">
    <source>
        <dbReference type="ARBA" id="ARBA00022692"/>
    </source>
</evidence>
<keyword evidence="11" id="KW-0966">Cell projection</keyword>
<dbReference type="Proteomes" id="UP001589776">
    <property type="component" value="Unassembled WGS sequence"/>
</dbReference>
<evidence type="ECO:0000256" key="6">
    <source>
        <dbReference type="ARBA" id="ARBA00022989"/>
    </source>
</evidence>
<name>A0ABV6DNX9_9BACL</name>
<comment type="similarity">
    <text evidence="2 10">Belongs to the FliR/MopE/SpaR family.</text>
</comment>
<feature type="transmembrane region" description="Helical" evidence="10">
    <location>
        <begin position="119"/>
        <end position="141"/>
    </location>
</feature>
<keyword evidence="11" id="KW-0969">Cilium</keyword>
<dbReference type="PRINTS" id="PR00953">
    <property type="entry name" value="TYPE3IMRPROT"/>
</dbReference>
<comment type="subcellular location">
    <subcellularLocation>
        <location evidence="10">Cell membrane</location>
        <topology evidence="10">Multi-pass membrane protein</topology>
    </subcellularLocation>
    <subcellularLocation>
        <location evidence="10">Bacterial flagellum basal body</location>
    </subcellularLocation>
</comment>
<evidence type="ECO:0000256" key="10">
    <source>
        <dbReference type="RuleBase" id="RU362071"/>
    </source>
</evidence>
<feature type="transmembrane region" description="Helical" evidence="10">
    <location>
        <begin position="35"/>
        <end position="53"/>
    </location>
</feature>
<evidence type="ECO:0000313" key="12">
    <source>
        <dbReference type="Proteomes" id="UP001589776"/>
    </source>
</evidence>
<evidence type="ECO:0000256" key="2">
    <source>
        <dbReference type="ARBA" id="ARBA00009772"/>
    </source>
</evidence>
<evidence type="ECO:0000256" key="9">
    <source>
        <dbReference type="NCBIfam" id="TIGR01400"/>
    </source>
</evidence>
<feature type="transmembrane region" description="Helical" evidence="10">
    <location>
        <begin position="73"/>
        <end position="98"/>
    </location>
</feature>
<keyword evidence="11" id="KW-0282">Flagellum</keyword>
<keyword evidence="5 10" id="KW-0812">Transmembrane</keyword>
<keyword evidence="7 10" id="KW-0472">Membrane</keyword>
<dbReference type="InterPro" id="IPR002010">
    <property type="entry name" value="T3SS_IM_R"/>
</dbReference>
<comment type="function">
    <text evidence="1 10">Role in flagellar biosynthesis.</text>
</comment>
<feature type="transmembrane region" description="Helical" evidence="10">
    <location>
        <begin position="212"/>
        <end position="236"/>
    </location>
</feature>
<dbReference type="RefSeq" id="WP_377471712.1">
    <property type="nucleotide sequence ID" value="NZ_JBHLWN010000071.1"/>
</dbReference>
<feature type="transmembrane region" description="Helical" evidence="10">
    <location>
        <begin position="175"/>
        <end position="200"/>
    </location>
</feature>
<dbReference type="PANTHER" id="PTHR30065">
    <property type="entry name" value="FLAGELLAR BIOSYNTHETIC PROTEIN FLIR"/>
    <property type="match status" value="1"/>
</dbReference>
<evidence type="ECO:0000256" key="8">
    <source>
        <dbReference type="ARBA" id="ARBA00023143"/>
    </source>
</evidence>
<comment type="caution">
    <text evidence="11">The sequence shown here is derived from an EMBL/GenBank/DDBJ whole genome shotgun (WGS) entry which is preliminary data.</text>
</comment>
<sequence length="261" mass="28795">MEQVLAFVPTVILILCRITSFFVVAPVFSFRTIPNSFKVGLAAAVTLITFTVVGSQSPVQMDGLFFLLIIREIMVGILLGFVATLFFNAVQIAGFYMDMQIGFSMANIIDPMTGVSSPLLGNFKFMIAIMLFLTFNGHHYFLQAIMDSYRWIPLDNGLFGQLANGSLSDFLVRTFATVFTIAFQLALPVLAAMLLTDIGLGLLTRVSPQFNIFVIGVPLKIIIGLVVLTILFPGFISLFHDLFMQMFETMKQMLGLIGKTG</sequence>
<gene>
    <name evidence="11" type="primary">fliR</name>
    <name evidence="11" type="ORF">ACFFK0_18125</name>
</gene>
<keyword evidence="6 10" id="KW-1133">Transmembrane helix</keyword>
<dbReference type="PANTHER" id="PTHR30065:SF1">
    <property type="entry name" value="SURFACE PRESENTATION OF ANTIGENS PROTEIN SPAR"/>
    <property type="match status" value="1"/>
</dbReference>
<dbReference type="EMBL" id="JBHLWN010000071">
    <property type="protein sequence ID" value="MFC0214352.1"/>
    <property type="molecule type" value="Genomic_DNA"/>
</dbReference>
<protein>
    <recommendedName>
        <fullName evidence="3 9">Flagellar biosynthetic protein FliR</fullName>
    </recommendedName>
</protein>
<evidence type="ECO:0000256" key="3">
    <source>
        <dbReference type="ARBA" id="ARBA00021717"/>
    </source>
</evidence>
<organism evidence="11 12">
    <name type="scientific">Paenibacillus chartarius</name>
    <dbReference type="NCBI Taxonomy" id="747481"/>
    <lineage>
        <taxon>Bacteria</taxon>
        <taxon>Bacillati</taxon>
        <taxon>Bacillota</taxon>
        <taxon>Bacilli</taxon>
        <taxon>Bacillales</taxon>
        <taxon>Paenibacillaceae</taxon>
        <taxon>Paenibacillus</taxon>
    </lineage>
</organism>
<dbReference type="InterPro" id="IPR006303">
    <property type="entry name" value="FliR"/>
</dbReference>
<reference evidence="11 12" key="1">
    <citation type="submission" date="2024-09" db="EMBL/GenBank/DDBJ databases">
        <authorList>
            <person name="Sun Q."/>
            <person name="Mori K."/>
        </authorList>
    </citation>
    <scope>NUCLEOTIDE SEQUENCE [LARGE SCALE GENOMIC DNA]</scope>
    <source>
        <strain evidence="11 12">CCM 7759</strain>
    </source>
</reference>
<keyword evidence="12" id="KW-1185">Reference proteome</keyword>
<dbReference type="Pfam" id="PF01311">
    <property type="entry name" value="Bac_export_1"/>
    <property type="match status" value="1"/>
</dbReference>
<evidence type="ECO:0000256" key="4">
    <source>
        <dbReference type="ARBA" id="ARBA00022475"/>
    </source>
</evidence>
<proteinExistence type="inferred from homology"/>
<keyword evidence="4 10" id="KW-1003">Cell membrane</keyword>
<accession>A0ABV6DNX9</accession>
<evidence type="ECO:0000313" key="11">
    <source>
        <dbReference type="EMBL" id="MFC0214352.1"/>
    </source>
</evidence>
<feature type="transmembrane region" description="Helical" evidence="10">
    <location>
        <begin position="6"/>
        <end position="28"/>
    </location>
</feature>
<evidence type="ECO:0000256" key="7">
    <source>
        <dbReference type="ARBA" id="ARBA00023136"/>
    </source>
</evidence>
<dbReference type="NCBIfam" id="TIGR01400">
    <property type="entry name" value="fliR"/>
    <property type="match status" value="1"/>
</dbReference>
<evidence type="ECO:0000256" key="1">
    <source>
        <dbReference type="ARBA" id="ARBA00002578"/>
    </source>
</evidence>
<keyword evidence="8 10" id="KW-0975">Bacterial flagellum</keyword>